<proteinExistence type="predicted"/>
<evidence type="ECO:0000313" key="2">
    <source>
        <dbReference type="EMBL" id="RUA23101.1"/>
    </source>
</evidence>
<dbReference type="AlphaFoldDB" id="A0A3S0QGA2"/>
<dbReference type="EMBL" id="RXHI01000003">
    <property type="protein sequence ID" value="RUA23101.1"/>
    <property type="molecule type" value="Genomic_DNA"/>
</dbReference>
<feature type="region of interest" description="Disordered" evidence="1">
    <location>
        <begin position="91"/>
        <end position="152"/>
    </location>
</feature>
<feature type="compositionally biased region" description="Basic residues" evidence="1">
    <location>
        <begin position="140"/>
        <end position="152"/>
    </location>
</feature>
<evidence type="ECO:0000256" key="1">
    <source>
        <dbReference type="SAM" id="MobiDB-lite"/>
    </source>
</evidence>
<protein>
    <submittedName>
        <fullName evidence="2">Uncharacterized protein</fullName>
    </submittedName>
</protein>
<accession>A0A3S0QGA2</accession>
<reference evidence="2" key="1">
    <citation type="submission" date="2018-12" db="EMBL/GenBank/DDBJ databases">
        <authorList>
            <person name="Jadhav K."/>
            <person name="Kushwaha B."/>
            <person name="Jadhav I."/>
        </authorList>
    </citation>
    <scope>NUCLEOTIDE SEQUENCE [LARGE SCALE GENOMIC DNA]</scope>
    <source>
        <strain evidence="2">SBS 10</strain>
    </source>
</reference>
<organism evidence="2">
    <name type="scientific">Billgrantia gudaonensis</name>
    <dbReference type="NCBI Taxonomy" id="376427"/>
    <lineage>
        <taxon>Bacteria</taxon>
        <taxon>Pseudomonadati</taxon>
        <taxon>Pseudomonadota</taxon>
        <taxon>Gammaproteobacteria</taxon>
        <taxon>Oceanospirillales</taxon>
        <taxon>Halomonadaceae</taxon>
        <taxon>Billgrantia</taxon>
    </lineage>
</organism>
<gene>
    <name evidence="2" type="ORF">DSL92_01335</name>
</gene>
<feature type="compositionally biased region" description="Polar residues" evidence="1">
    <location>
        <begin position="96"/>
        <end position="106"/>
    </location>
</feature>
<feature type="compositionally biased region" description="Basic and acidic residues" evidence="1">
    <location>
        <begin position="107"/>
        <end position="121"/>
    </location>
</feature>
<sequence length="223" mass="23929">MRLPAHSAIFTPGEQRQSGLFLAWRTPAAKPPRTSSRFICARRQAYRRWQVLPIRVGCATQRRRAGCTASGADGWLPLWQLRAGAQGLIPSERTADPSTAIGSGETSTHRRADAQRCRAGVDRPLGPWPRSGGRPITPRSSHRRRPRAFHHCSTRAPGPACARCSAMTLFASIERTVRGAPSSSAGEMGQVRPALSGAPPQGHFSNARLIRAASVLDALGSGG</sequence>
<name>A0A3S0QGA2_9GAMM</name>
<comment type="caution">
    <text evidence="2">The sequence shown here is derived from an EMBL/GenBank/DDBJ whole genome shotgun (WGS) entry which is preliminary data.</text>
</comment>